<name>A0ABV9M1B9_9ALTE</name>
<dbReference type="SUPFAM" id="SSF158682">
    <property type="entry name" value="TerB-like"/>
    <property type="match status" value="1"/>
</dbReference>
<gene>
    <name evidence="1" type="ORF">ACFO4O_17770</name>
</gene>
<evidence type="ECO:0000313" key="1">
    <source>
        <dbReference type="EMBL" id="MFC4701998.1"/>
    </source>
</evidence>
<dbReference type="Gene3D" id="1.10.3680.10">
    <property type="entry name" value="TerB-like"/>
    <property type="match status" value="1"/>
</dbReference>
<reference evidence="2" key="1">
    <citation type="journal article" date="2019" name="Int. J. Syst. Evol. Microbiol.">
        <title>The Global Catalogue of Microorganisms (GCM) 10K type strain sequencing project: providing services to taxonomists for standard genome sequencing and annotation.</title>
        <authorList>
            <consortium name="The Broad Institute Genomics Platform"/>
            <consortium name="The Broad Institute Genome Sequencing Center for Infectious Disease"/>
            <person name="Wu L."/>
            <person name="Ma J."/>
        </authorList>
    </citation>
    <scope>NUCLEOTIDE SEQUENCE [LARGE SCALE GENOMIC DNA]</scope>
    <source>
        <strain evidence="2">KACC 12507</strain>
    </source>
</reference>
<comment type="caution">
    <text evidence="1">The sequence shown here is derived from an EMBL/GenBank/DDBJ whole genome shotgun (WGS) entry which is preliminary data.</text>
</comment>
<dbReference type="RefSeq" id="WP_382410994.1">
    <property type="nucleotide sequence ID" value="NZ_JBHSGU010000029.1"/>
</dbReference>
<evidence type="ECO:0000313" key="2">
    <source>
        <dbReference type="Proteomes" id="UP001595897"/>
    </source>
</evidence>
<protein>
    <submittedName>
        <fullName evidence="1">TerB family tellurite resistance protein</fullName>
    </submittedName>
</protein>
<sequence length="130" mass="14594">MSDNIEQLQLKSQQFNEALVRMMVLFYQIDGKITLTEQDYFEKVTDSLDWRSGVVLPAFINQAIHDAREAISSGQAREFLRKLGNDLNIDAAKSFEVAMDITAADGKRSDEELELLSLLSNRVLAKGLVA</sequence>
<organism evidence="1 2">
    <name type="scientific">Glaciecola siphonariae</name>
    <dbReference type="NCBI Taxonomy" id="521012"/>
    <lineage>
        <taxon>Bacteria</taxon>
        <taxon>Pseudomonadati</taxon>
        <taxon>Pseudomonadota</taxon>
        <taxon>Gammaproteobacteria</taxon>
        <taxon>Alteromonadales</taxon>
        <taxon>Alteromonadaceae</taxon>
        <taxon>Glaciecola</taxon>
    </lineage>
</organism>
<keyword evidence="2" id="KW-1185">Reference proteome</keyword>
<dbReference type="EMBL" id="JBHSGU010000029">
    <property type="protein sequence ID" value="MFC4701998.1"/>
    <property type="molecule type" value="Genomic_DNA"/>
</dbReference>
<dbReference type="Proteomes" id="UP001595897">
    <property type="component" value="Unassembled WGS sequence"/>
</dbReference>
<proteinExistence type="predicted"/>
<accession>A0ABV9M1B9</accession>
<dbReference type="InterPro" id="IPR029024">
    <property type="entry name" value="TerB-like"/>
</dbReference>